<feature type="domain" description="PAS" evidence="11">
    <location>
        <begin position="630"/>
        <end position="700"/>
    </location>
</feature>
<dbReference type="GO" id="GO:0000155">
    <property type="term" value="F:phosphorelay sensor kinase activity"/>
    <property type="evidence" value="ECO:0007669"/>
    <property type="project" value="InterPro"/>
</dbReference>
<reference evidence="13 14" key="1">
    <citation type="submission" date="2019-03" db="EMBL/GenBank/DDBJ databases">
        <title>Draft genome of Massilia hortus sp. nov., a novel bacterial species of the Oxalobacteraceae family.</title>
        <authorList>
            <person name="Peta V."/>
            <person name="Raths R."/>
            <person name="Bucking H."/>
        </authorList>
    </citation>
    <scope>NUCLEOTIDE SEQUENCE [LARGE SCALE GENOMIC DNA]</scope>
    <source>
        <strain evidence="13 14">ONC3</strain>
    </source>
</reference>
<dbReference type="SMART" id="SM00388">
    <property type="entry name" value="HisKA"/>
    <property type="match status" value="1"/>
</dbReference>
<dbReference type="Gene3D" id="3.30.450.40">
    <property type="match status" value="2"/>
</dbReference>
<accession>A0A4Y9T514</accession>
<dbReference type="NCBIfam" id="TIGR00229">
    <property type="entry name" value="sensory_box"/>
    <property type="match status" value="3"/>
</dbReference>
<dbReference type="PROSITE" id="PS50113">
    <property type="entry name" value="PAC"/>
    <property type="match status" value="2"/>
</dbReference>
<evidence type="ECO:0000256" key="1">
    <source>
        <dbReference type="ARBA" id="ARBA00000085"/>
    </source>
</evidence>
<dbReference type="Gene3D" id="3.30.450.20">
    <property type="entry name" value="PAS domain"/>
    <property type="match status" value="3"/>
</dbReference>
<dbReference type="SMART" id="SM00448">
    <property type="entry name" value="REC"/>
    <property type="match status" value="1"/>
</dbReference>
<feature type="domain" description="Response regulatory" evidence="10">
    <location>
        <begin position="1005"/>
        <end position="1121"/>
    </location>
</feature>
<dbReference type="InterPro" id="IPR000014">
    <property type="entry name" value="PAS"/>
</dbReference>
<dbReference type="InterPro" id="IPR029016">
    <property type="entry name" value="GAF-like_dom_sf"/>
</dbReference>
<dbReference type="InterPro" id="IPR035965">
    <property type="entry name" value="PAS-like_dom_sf"/>
</dbReference>
<dbReference type="InterPro" id="IPR005467">
    <property type="entry name" value="His_kinase_dom"/>
</dbReference>
<dbReference type="Pfam" id="PF02518">
    <property type="entry name" value="HATPase_c"/>
    <property type="match status" value="1"/>
</dbReference>
<dbReference type="Gene3D" id="3.30.565.10">
    <property type="entry name" value="Histidine kinase-like ATPase, C-terminal domain"/>
    <property type="match status" value="1"/>
</dbReference>
<protein>
    <recommendedName>
        <fullName evidence="3">histidine kinase</fullName>
        <ecNumber evidence="3">2.7.13.3</ecNumber>
    </recommendedName>
</protein>
<dbReference type="FunFam" id="3.30.565.10:FF:000006">
    <property type="entry name" value="Sensor histidine kinase WalK"/>
    <property type="match status" value="1"/>
</dbReference>
<dbReference type="PRINTS" id="PR00344">
    <property type="entry name" value="BCTRLSENSOR"/>
</dbReference>
<dbReference type="Pfam" id="PF00072">
    <property type="entry name" value="Response_reg"/>
    <property type="match status" value="1"/>
</dbReference>
<feature type="region of interest" description="Disordered" evidence="8">
    <location>
        <begin position="1"/>
        <end position="31"/>
    </location>
</feature>
<feature type="domain" description="PAS" evidence="11">
    <location>
        <begin position="341"/>
        <end position="420"/>
    </location>
</feature>
<dbReference type="GO" id="GO:0005886">
    <property type="term" value="C:plasma membrane"/>
    <property type="evidence" value="ECO:0007669"/>
    <property type="project" value="UniProtKB-SubCell"/>
</dbReference>
<dbReference type="Pfam" id="PF13188">
    <property type="entry name" value="PAS_8"/>
    <property type="match status" value="1"/>
</dbReference>
<dbReference type="SUPFAM" id="SSF52172">
    <property type="entry name" value="CheY-like"/>
    <property type="match status" value="1"/>
</dbReference>
<keyword evidence="5" id="KW-0808">Transferase</keyword>
<feature type="domain" description="Histidine kinase" evidence="9">
    <location>
        <begin position="766"/>
        <end position="983"/>
    </location>
</feature>
<dbReference type="Pfam" id="PF01590">
    <property type="entry name" value="GAF"/>
    <property type="match status" value="2"/>
</dbReference>
<dbReference type="EC" id="2.7.13.3" evidence="3"/>
<comment type="subcellular location">
    <subcellularLocation>
        <location evidence="2">Cell inner membrane</location>
        <topology evidence="2">Multi-pass membrane protein</topology>
    </subcellularLocation>
</comment>
<feature type="compositionally biased region" description="Basic and acidic residues" evidence="8">
    <location>
        <begin position="1"/>
        <end position="17"/>
    </location>
</feature>
<organism evidence="13 14">
    <name type="scientific">Massilia horti</name>
    <dbReference type="NCBI Taxonomy" id="2562153"/>
    <lineage>
        <taxon>Bacteria</taxon>
        <taxon>Pseudomonadati</taxon>
        <taxon>Pseudomonadota</taxon>
        <taxon>Betaproteobacteria</taxon>
        <taxon>Burkholderiales</taxon>
        <taxon>Oxalobacteraceae</taxon>
        <taxon>Telluria group</taxon>
        <taxon>Massilia</taxon>
    </lineage>
</organism>
<evidence type="ECO:0000256" key="4">
    <source>
        <dbReference type="ARBA" id="ARBA00022553"/>
    </source>
</evidence>
<dbReference type="InterPro" id="IPR003661">
    <property type="entry name" value="HisK_dim/P_dom"/>
</dbReference>
<dbReference type="PROSITE" id="PS50110">
    <property type="entry name" value="RESPONSE_REGULATORY"/>
    <property type="match status" value="1"/>
</dbReference>
<dbReference type="SMART" id="SM00065">
    <property type="entry name" value="GAF"/>
    <property type="match status" value="2"/>
</dbReference>
<dbReference type="Proteomes" id="UP000297258">
    <property type="component" value="Unassembled WGS sequence"/>
</dbReference>
<dbReference type="InterPro" id="IPR036097">
    <property type="entry name" value="HisK_dim/P_sf"/>
</dbReference>
<comment type="catalytic activity">
    <reaction evidence="1">
        <text>ATP + protein L-histidine = ADP + protein N-phospho-L-histidine.</text>
        <dbReference type="EC" id="2.7.13.3"/>
    </reaction>
</comment>
<feature type="domain" description="PAC" evidence="12">
    <location>
        <begin position="701"/>
        <end position="755"/>
    </location>
</feature>
<dbReference type="PROSITE" id="PS50109">
    <property type="entry name" value="HIS_KIN"/>
    <property type="match status" value="1"/>
</dbReference>
<dbReference type="SMART" id="SM00086">
    <property type="entry name" value="PAC"/>
    <property type="match status" value="2"/>
</dbReference>
<dbReference type="SMART" id="SM00387">
    <property type="entry name" value="HATPase_c"/>
    <property type="match status" value="1"/>
</dbReference>
<keyword evidence="4 7" id="KW-0597">Phosphoprotein</keyword>
<dbReference type="SUPFAM" id="SSF55785">
    <property type="entry name" value="PYP-like sensor domain (PAS domain)"/>
    <property type="match status" value="3"/>
</dbReference>
<evidence type="ECO:0000256" key="7">
    <source>
        <dbReference type="PROSITE-ProRule" id="PRU00169"/>
    </source>
</evidence>
<dbReference type="PROSITE" id="PS50112">
    <property type="entry name" value="PAS"/>
    <property type="match status" value="3"/>
</dbReference>
<proteinExistence type="predicted"/>
<dbReference type="InterPro" id="IPR003594">
    <property type="entry name" value="HATPase_dom"/>
</dbReference>
<evidence type="ECO:0000256" key="8">
    <source>
        <dbReference type="SAM" id="MobiDB-lite"/>
    </source>
</evidence>
<dbReference type="FunFam" id="3.30.450.20:FF:000099">
    <property type="entry name" value="Sensory box sensor histidine kinase"/>
    <property type="match status" value="2"/>
</dbReference>
<keyword evidence="14" id="KW-1185">Reference proteome</keyword>
<evidence type="ECO:0000259" key="10">
    <source>
        <dbReference type="PROSITE" id="PS50110"/>
    </source>
</evidence>
<gene>
    <name evidence="13" type="ORF">E4O92_02780</name>
</gene>
<dbReference type="AlphaFoldDB" id="A0A4Y9T514"/>
<dbReference type="CDD" id="cd00130">
    <property type="entry name" value="PAS"/>
    <property type="match status" value="3"/>
</dbReference>
<evidence type="ECO:0000259" key="12">
    <source>
        <dbReference type="PROSITE" id="PS50113"/>
    </source>
</evidence>
<name>A0A4Y9T514_9BURK</name>
<dbReference type="CDD" id="cd00075">
    <property type="entry name" value="HATPase"/>
    <property type="match status" value="1"/>
</dbReference>
<dbReference type="Gene3D" id="1.10.287.130">
    <property type="match status" value="1"/>
</dbReference>
<comment type="caution">
    <text evidence="13">The sequence shown here is derived from an EMBL/GenBank/DDBJ whole genome shotgun (WGS) entry which is preliminary data.</text>
</comment>
<dbReference type="Gene3D" id="3.40.50.2300">
    <property type="match status" value="1"/>
</dbReference>
<dbReference type="PANTHER" id="PTHR43547">
    <property type="entry name" value="TWO-COMPONENT HISTIDINE KINASE"/>
    <property type="match status" value="1"/>
</dbReference>
<feature type="domain" description="PAS" evidence="11">
    <location>
        <begin position="44"/>
        <end position="114"/>
    </location>
</feature>
<evidence type="ECO:0000256" key="3">
    <source>
        <dbReference type="ARBA" id="ARBA00012438"/>
    </source>
</evidence>
<evidence type="ECO:0000259" key="11">
    <source>
        <dbReference type="PROSITE" id="PS50112"/>
    </source>
</evidence>
<evidence type="ECO:0000256" key="2">
    <source>
        <dbReference type="ARBA" id="ARBA00004429"/>
    </source>
</evidence>
<dbReference type="SMART" id="SM00091">
    <property type="entry name" value="PAS"/>
    <property type="match status" value="3"/>
</dbReference>
<dbReference type="Pfam" id="PF00512">
    <property type="entry name" value="HisKA"/>
    <property type="match status" value="1"/>
</dbReference>
<sequence length="1131" mass="124115">MGPELESIRGDMERGSEQRGTVAEPADAAVAPGGLSAPEVLRESEERFRALAEGLAQAVWETDALGRVVTDSPSWRAYTGQSLEQWLGYGWIDATHPDDRAHALSLWQQAIAARRGFNSEFRMRKADGSWSWTNVRAVPLFDASGNLHKWLGMSLDIDDRRRAQEALREHAARQEFMLALSDALRPLADAAAIEQVACRLLAERLGASRAYYAECNIKEGTCIVRRDYVRAGAASQGGMFRLGDLCPVPARLANGQMLVIYDTLDGSMVPSRAGARCAAAGVRAQATVPLVKGGELVATLSLSQDTPRNWTLFELSLLQETAERTWSAVARAHAEVALRESEARYRSLFESMDQGYALGELVRDAQGEAVDYRLLEINPSWGRLLGMSAEGVVGQTRNELWPVKDEQAVRMYAEVVASGQPLRREYFAPALGRWYDLHVLPRGVDRFAVLFDDISARKRNEAKLAFLADLGDAVSEAASESEVVAAAGQRVGAFFGVQHFYLIELDEAAGTADIAYSWQAEGMPPLPAHLTIALFESEQFARAVAVGKTVAVGDVRASGHSVAASYDQLRIRSYVKVPLYRQGRRSVLAVVAASEPRDWKADEIELIRECVQRVGARVQKARAEAALRESEARFRALAEASPALIWQLGPDGGAMYFNQRYLDVTGMSVSELLDNGWHQVIHPDDLQTYAAAADEALQQRKPFQMRVRCKVHDGQWHWFESSAMPWFSDDGQYRGLVGISIDVTEAVLAEESLREADRRKDEFLATLAHELRNPLAPISNAVHLLRQPDGRRRADRIVEMVGRQVQQIVRLVDDLMEVSRITRGKIELERRPLALGEVLAAAVETSLPAIEQASHRLEVALPDEPLVVAGDRVRLTQVFTNLLNNAARYTDRGGRICVGARREEGWAVITVRDNGMGIAPEQLPHVFEMFVQLHRPASRGPGGLGIGLTMVRNLVEMHGGQVEASSAGPGQGSEFRVRLPLLAPDALSPPADTRHQAGAPLAGRRVLIVDDNRDAADSLSLLLASKGADAKAVYDGESGLALLPILRPHVLVLDIGMPRLNGHEVARRVRDSGRFPGLCIIALTGWGQQADRQQSRISGFDHHLTKPVDLASLERLIADCGQDGEPNRSSS</sequence>
<dbReference type="SUPFAM" id="SSF55781">
    <property type="entry name" value="GAF domain-like"/>
    <property type="match status" value="2"/>
</dbReference>
<dbReference type="InterPro" id="IPR013655">
    <property type="entry name" value="PAS_fold_3"/>
</dbReference>
<feature type="modified residue" description="4-aspartylphosphate" evidence="7">
    <location>
        <position position="1054"/>
    </location>
</feature>
<evidence type="ECO:0000313" key="14">
    <source>
        <dbReference type="Proteomes" id="UP000297258"/>
    </source>
</evidence>
<dbReference type="CDD" id="cd17580">
    <property type="entry name" value="REC_2_DhkD-like"/>
    <property type="match status" value="1"/>
</dbReference>
<evidence type="ECO:0000256" key="6">
    <source>
        <dbReference type="ARBA" id="ARBA00022777"/>
    </source>
</evidence>
<evidence type="ECO:0000259" key="9">
    <source>
        <dbReference type="PROSITE" id="PS50109"/>
    </source>
</evidence>
<dbReference type="CDD" id="cd00082">
    <property type="entry name" value="HisKA"/>
    <property type="match status" value="1"/>
</dbReference>
<dbReference type="EMBL" id="SPUM01000019">
    <property type="protein sequence ID" value="TFW34902.1"/>
    <property type="molecule type" value="Genomic_DNA"/>
</dbReference>
<dbReference type="InterPro" id="IPR004358">
    <property type="entry name" value="Sig_transdc_His_kin-like_C"/>
</dbReference>
<dbReference type="SUPFAM" id="SSF47384">
    <property type="entry name" value="Homodimeric domain of signal transducing histidine kinase"/>
    <property type="match status" value="1"/>
</dbReference>
<dbReference type="InterPro" id="IPR003018">
    <property type="entry name" value="GAF"/>
</dbReference>
<evidence type="ECO:0000256" key="5">
    <source>
        <dbReference type="ARBA" id="ARBA00022679"/>
    </source>
</evidence>
<dbReference type="InterPro" id="IPR000700">
    <property type="entry name" value="PAS-assoc_C"/>
</dbReference>
<evidence type="ECO:0000313" key="13">
    <source>
        <dbReference type="EMBL" id="TFW34902.1"/>
    </source>
</evidence>
<dbReference type="InterPro" id="IPR001610">
    <property type="entry name" value="PAC"/>
</dbReference>
<dbReference type="InterPro" id="IPR001789">
    <property type="entry name" value="Sig_transdc_resp-reg_receiver"/>
</dbReference>
<keyword evidence="6" id="KW-0418">Kinase</keyword>
<dbReference type="InterPro" id="IPR036890">
    <property type="entry name" value="HATPase_C_sf"/>
</dbReference>
<dbReference type="Pfam" id="PF08447">
    <property type="entry name" value="PAS_3"/>
    <property type="match status" value="2"/>
</dbReference>
<dbReference type="OrthoDB" id="9768069at2"/>
<feature type="domain" description="PAC" evidence="12">
    <location>
        <begin position="117"/>
        <end position="169"/>
    </location>
</feature>
<dbReference type="SUPFAM" id="SSF55874">
    <property type="entry name" value="ATPase domain of HSP90 chaperone/DNA topoisomerase II/histidine kinase"/>
    <property type="match status" value="1"/>
</dbReference>
<dbReference type="PANTHER" id="PTHR43547:SF2">
    <property type="entry name" value="HYBRID SIGNAL TRANSDUCTION HISTIDINE KINASE C"/>
    <property type="match status" value="1"/>
</dbReference>
<dbReference type="InterPro" id="IPR011006">
    <property type="entry name" value="CheY-like_superfamily"/>
</dbReference>